<comment type="caution">
    <text evidence="1">The sequence shown here is derived from an EMBL/GenBank/DDBJ whole genome shotgun (WGS) entry which is preliminary data.</text>
</comment>
<dbReference type="Proteomes" id="UP001501523">
    <property type="component" value="Unassembled WGS sequence"/>
</dbReference>
<gene>
    <name evidence="1" type="ORF">GCM10009105_06610</name>
</gene>
<organism evidence="1 2">
    <name type="scientific">Dokdonella soli</name>
    <dbReference type="NCBI Taxonomy" id="529810"/>
    <lineage>
        <taxon>Bacteria</taxon>
        <taxon>Pseudomonadati</taxon>
        <taxon>Pseudomonadota</taxon>
        <taxon>Gammaproteobacteria</taxon>
        <taxon>Lysobacterales</taxon>
        <taxon>Rhodanobacteraceae</taxon>
        <taxon>Dokdonella</taxon>
    </lineage>
</organism>
<protein>
    <submittedName>
        <fullName evidence="1">Uncharacterized protein</fullName>
    </submittedName>
</protein>
<proteinExistence type="predicted"/>
<dbReference type="RefSeq" id="WP_343787143.1">
    <property type="nucleotide sequence ID" value="NZ_BAAAEU010000003.1"/>
</dbReference>
<accession>A0ABP3TLY6</accession>
<reference evidence="2" key="1">
    <citation type="journal article" date="2019" name="Int. J. Syst. Evol. Microbiol.">
        <title>The Global Catalogue of Microorganisms (GCM) 10K type strain sequencing project: providing services to taxonomists for standard genome sequencing and annotation.</title>
        <authorList>
            <consortium name="The Broad Institute Genomics Platform"/>
            <consortium name="The Broad Institute Genome Sequencing Center for Infectious Disease"/>
            <person name="Wu L."/>
            <person name="Ma J."/>
        </authorList>
    </citation>
    <scope>NUCLEOTIDE SEQUENCE [LARGE SCALE GENOMIC DNA]</scope>
    <source>
        <strain evidence="2">JCM 15421</strain>
    </source>
</reference>
<sequence length="54" mass="5535">MSSLAIALPVGTVSVSVSVYVQAAAGGSADYLFDDIRFGPSGTVPVELQSFDIE</sequence>
<keyword evidence="2" id="KW-1185">Reference proteome</keyword>
<dbReference type="EMBL" id="BAAAEU010000003">
    <property type="protein sequence ID" value="GAA0707673.1"/>
    <property type="molecule type" value="Genomic_DNA"/>
</dbReference>
<evidence type="ECO:0000313" key="1">
    <source>
        <dbReference type="EMBL" id="GAA0707673.1"/>
    </source>
</evidence>
<evidence type="ECO:0000313" key="2">
    <source>
        <dbReference type="Proteomes" id="UP001501523"/>
    </source>
</evidence>
<name>A0ABP3TLY6_9GAMM</name>